<dbReference type="InterPro" id="IPR041588">
    <property type="entry name" value="Integrase_H2C2"/>
</dbReference>
<evidence type="ECO:0000256" key="3">
    <source>
        <dbReference type="ARBA" id="ARBA00022679"/>
    </source>
</evidence>
<dbReference type="Gene3D" id="3.10.10.10">
    <property type="entry name" value="HIV Type 1 Reverse Transcriptase, subunit A, domain 1"/>
    <property type="match status" value="1"/>
</dbReference>
<keyword evidence="14" id="KW-1185">Reference proteome</keyword>
<dbReference type="Pfam" id="PF17921">
    <property type="entry name" value="Integrase_H2C2"/>
    <property type="match status" value="1"/>
</dbReference>
<keyword evidence="3" id="KW-0808">Transferase</keyword>
<dbReference type="Pfam" id="PF17919">
    <property type="entry name" value="RT_RNaseH_2"/>
    <property type="match status" value="2"/>
</dbReference>
<dbReference type="GO" id="GO:0015074">
    <property type="term" value="P:DNA integration"/>
    <property type="evidence" value="ECO:0007669"/>
    <property type="project" value="InterPro"/>
</dbReference>
<dbReference type="InterPro" id="IPR041577">
    <property type="entry name" value="RT_RNaseH_2"/>
</dbReference>
<keyword evidence="9" id="KW-0511">Multifunctional enzyme</keyword>
<dbReference type="FunFam" id="3.30.70.270:FF:000023">
    <property type="entry name" value="Pol"/>
    <property type="match status" value="1"/>
</dbReference>
<evidence type="ECO:0000256" key="4">
    <source>
        <dbReference type="ARBA" id="ARBA00022695"/>
    </source>
</evidence>
<dbReference type="EMBL" id="JABDTM020022540">
    <property type="protein sequence ID" value="KAH0815826.1"/>
    <property type="molecule type" value="Genomic_DNA"/>
</dbReference>
<proteinExistence type="predicted"/>
<dbReference type="GO" id="GO:0003676">
    <property type="term" value="F:nucleic acid binding"/>
    <property type="evidence" value="ECO:0007669"/>
    <property type="project" value="InterPro"/>
</dbReference>
<evidence type="ECO:0000256" key="6">
    <source>
        <dbReference type="ARBA" id="ARBA00022759"/>
    </source>
</evidence>
<evidence type="ECO:0000256" key="8">
    <source>
        <dbReference type="ARBA" id="ARBA00022918"/>
    </source>
</evidence>
<dbReference type="Gene3D" id="3.30.420.10">
    <property type="entry name" value="Ribonuclease H-like superfamily/Ribonuclease H"/>
    <property type="match status" value="2"/>
</dbReference>
<keyword evidence="4" id="KW-0548">Nucleotidyltransferase</keyword>
<dbReference type="EC" id="2.7.7.49" evidence="1"/>
<dbReference type="Gene3D" id="1.10.340.70">
    <property type="match status" value="1"/>
</dbReference>
<feature type="domain" description="Reverse transcriptase" evidence="11">
    <location>
        <begin position="1"/>
        <end position="151"/>
    </location>
</feature>
<dbReference type="GO" id="GO:0042575">
    <property type="term" value="C:DNA polymerase complex"/>
    <property type="evidence" value="ECO:0007669"/>
    <property type="project" value="UniProtKB-ARBA"/>
</dbReference>
<evidence type="ECO:0000256" key="5">
    <source>
        <dbReference type="ARBA" id="ARBA00022722"/>
    </source>
</evidence>
<reference evidence="13" key="2">
    <citation type="submission" date="2021-08" db="EMBL/GenBank/DDBJ databases">
        <authorList>
            <person name="Eriksson T."/>
        </authorList>
    </citation>
    <scope>NUCLEOTIDE SEQUENCE</scope>
    <source>
        <strain evidence="13">Stoneville</strain>
        <tissue evidence="13">Whole head</tissue>
    </source>
</reference>
<dbReference type="GO" id="GO:0004519">
    <property type="term" value="F:endonuclease activity"/>
    <property type="evidence" value="ECO:0007669"/>
    <property type="project" value="UniProtKB-KW"/>
</dbReference>
<evidence type="ECO:0000313" key="14">
    <source>
        <dbReference type="Proteomes" id="UP000719412"/>
    </source>
</evidence>
<keyword evidence="2" id="KW-0645">Protease</keyword>
<dbReference type="InterPro" id="IPR036397">
    <property type="entry name" value="RNaseH_sf"/>
</dbReference>
<dbReference type="FunFam" id="1.10.340.70:FF:000001">
    <property type="entry name" value="Retrovirus-related Pol polyprotein from transposon gypsy-like Protein"/>
    <property type="match status" value="1"/>
</dbReference>
<dbReference type="FunFam" id="3.10.10.10:FF:000007">
    <property type="entry name" value="Retrovirus-related Pol polyprotein from transposon 17.6-like Protein"/>
    <property type="match status" value="1"/>
</dbReference>
<evidence type="ECO:0000256" key="2">
    <source>
        <dbReference type="ARBA" id="ARBA00022670"/>
    </source>
</evidence>
<accession>A0A8J6LJ95</accession>
<keyword evidence="7" id="KW-0378">Hydrolase</keyword>
<evidence type="ECO:0000256" key="10">
    <source>
        <dbReference type="SAM" id="MobiDB-lite"/>
    </source>
</evidence>
<dbReference type="SUPFAM" id="SSF56672">
    <property type="entry name" value="DNA/RNA polymerases"/>
    <property type="match status" value="2"/>
</dbReference>
<dbReference type="Pfam" id="PF00665">
    <property type="entry name" value="rve"/>
    <property type="match status" value="1"/>
</dbReference>
<protein>
    <recommendedName>
        <fullName evidence="1">RNA-directed DNA polymerase</fullName>
        <ecNumber evidence="1">2.7.7.49</ecNumber>
    </recommendedName>
</protein>
<evidence type="ECO:0000256" key="9">
    <source>
        <dbReference type="ARBA" id="ARBA00023268"/>
    </source>
</evidence>
<gene>
    <name evidence="13" type="ORF">GEV33_006965</name>
</gene>
<dbReference type="PROSITE" id="PS50878">
    <property type="entry name" value="RT_POL"/>
    <property type="match status" value="1"/>
</dbReference>
<reference evidence="13" key="1">
    <citation type="journal article" date="2020" name="J Insects Food Feed">
        <title>The yellow mealworm (Tenebrio molitor) genome: a resource for the emerging insects as food and feed industry.</title>
        <authorList>
            <person name="Eriksson T."/>
            <person name="Andere A."/>
            <person name="Kelstrup H."/>
            <person name="Emery V."/>
            <person name="Picard C."/>
        </authorList>
    </citation>
    <scope>NUCLEOTIDE SEQUENCE</scope>
    <source>
        <strain evidence="13">Stoneville</strain>
        <tissue evidence="13">Whole head</tissue>
    </source>
</reference>
<feature type="compositionally biased region" description="Basic and acidic residues" evidence="10">
    <location>
        <begin position="771"/>
        <end position="789"/>
    </location>
</feature>
<evidence type="ECO:0000313" key="13">
    <source>
        <dbReference type="EMBL" id="KAH0815826.1"/>
    </source>
</evidence>
<dbReference type="SUPFAM" id="SSF53098">
    <property type="entry name" value="Ribonuclease H-like"/>
    <property type="match status" value="2"/>
</dbReference>
<dbReference type="InterPro" id="IPR001584">
    <property type="entry name" value="Integrase_cat-core"/>
</dbReference>
<dbReference type="CDD" id="cd01647">
    <property type="entry name" value="RT_LTR"/>
    <property type="match status" value="1"/>
</dbReference>
<dbReference type="PANTHER" id="PTHR37984">
    <property type="entry name" value="PROTEIN CBG26694"/>
    <property type="match status" value="1"/>
</dbReference>
<feature type="region of interest" description="Disordered" evidence="10">
    <location>
        <begin position="765"/>
        <end position="864"/>
    </location>
</feature>
<feature type="compositionally biased region" description="Basic residues" evidence="10">
    <location>
        <begin position="806"/>
        <end position="832"/>
    </location>
</feature>
<evidence type="ECO:0000256" key="1">
    <source>
        <dbReference type="ARBA" id="ARBA00012493"/>
    </source>
</evidence>
<evidence type="ECO:0000256" key="7">
    <source>
        <dbReference type="ARBA" id="ARBA00022801"/>
    </source>
</evidence>
<dbReference type="Proteomes" id="UP000719412">
    <property type="component" value="Unassembled WGS sequence"/>
</dbReference>
<feature type="domain" description="Integrase catalytic" evidence="12">
    <location>
        <begin position="465"/>
        <end position="571"/>
    </location>
</feature>
<evidence type="ECO:0000259" key="11">
    <source>
        <dbReference type="PROSITE" id="PS50878"/>
    </source>
</evidence>
<comment type="caution">
    <text evidence="13">The sequence shown here is derived from an EMBL/GenBank/DDBJ whole genome shotgun (WGS) entry which is preliminary data.</text>
</comment>
<dbReference type="InterPro" id="IPR043502">
    <property type="entry name" value="DNA/RNA_pol_sf"/>
</dbReference>
<name>A0A8J6LJ95_TENMO</name>
<keyword evidence="5" id="KW-0540">Nuclease</keyword>
<sequence length="1517" mass="172402">MRGLPAIKQYDRQDRYPLPQTEDQLMRLSGFKYFSSLDPFAGYHQVPMSEESVPYTAFVTQDGQYESLRMPFGLCNAPAVFQRMMNNVLGQHRFTKVLCYLDDLLIPATTLEESLAVLRKTLEMLRTAGLTLKLSKCYFLRTTIEYLGYVISEAGVQPSNLKIDAVDNFPTPQNVHQVRQFLGLTGYFRKFIEKYAITAKPLTMLLHKGAEWVCGAAQEEAFSTVKQRLVAKPILALFEPELETRLYIDASRIGLAGILVQVKDGKEFVVSYFSRHTTSADQNYHSFELETLAIVASVRELSEFQYQIRHKGNQQMRHADALSRNPPTHEYGINAAFINEDDWLLVAQQPDKAIQEIKKILQSGNRDQNKDVFSKYALKRGKVYRITETGLRWVVPKANRFQILQMSHDDVGHFAFDKTHELVSSKYWFRRMRQFIDKYVRSCLNCLYFKTPGGKPQGFLHPIKKEPKPFHTVHVDHVDPFIKTKTGKTQVLVMIDAFTKFILLYAVKSTRAKFAINSLNKMIKVFGAPRRIICDKGKAFDNHAFKTFCQEHGIRIHYNATALPRGNGQVESEALMGYRVYSQVMLEGEGREVVDVTRVRDRMVAATESYQADQKRRFDRHRSKARQYSQNDLVLIRVTCSPATGTSRQLCAKWRGPFRVTAVLGHDRYAVQDIPGATRSRVSYSGTCGAENMRPWIHVEEPTDTKVDCQDPPVLVGCDVVVTGGIHGPHRTWESEDISGPHAAGKSEDTFMSGEAVLSWAFSGNPGTAERSGRWRDAGGYETLSEKSSMRSRSGSGSHELELRGSRSRSHERRPKRRRSGKENRRHRHRTPRSTTEGRSGRSRRRHLSESRTSSQRTEETVSRLSKVIPRACPRCGILNEFNPLTGNVDDWLHEVDEYAQIYGWDDKVTSHLALAKLRGPAKVWYRLPTHLFTRVKWKEMLRQNFIPKRDLHKLLSNLFVCVPKAHQSLYEYAFEKLALIHQLKIPLSSEDQVNLIMGGIADENIKFTIEAAGIRDPNTLINHLKTLKSSVVSTAPNATQPNQVVEVRSHDRDEIADLPGTPRLQLRDSGVAAAESRRPWIHYGEKAVLDEYWTGSGRVVRPSLGAKLPVCRHSACTSRLDQTSEDTLQVRKGRVNRWNPVGLHERHVSTAWASLVVLGDPTAGDGSRTKYRAEKGRYESTNVGAWATYKKLPFREASNVLKCETLIDELINNSIIRESTSPYDSPLLLVTKKDISYRMCVDFRELNAHIVKDRFLFPRINNNQLDRLGRESILIHKTAFVTPNSHYDTSGCFGLANASAQLAKPLTMLTCKGADFVWESRQDRAFQELKARLTERPLLTIYSVDAETEVHTDASKTGLGGILFQKQEGNWKPVAYFSRTKLILNATATPRANGQVERYNRTLLASIAATFSDEETWDYEISKVAWGLNTTANKATGESPFKLVFGSVPRIIHDAFLANKVDTDQYNKDVNKTRSEVEERLQFAGQCAKSRHDKKRCVPKTFHEGELVVVQFAQRR</sequence>
<keyword evidence="6" id="KW-0255">Endonuclease</keyword>
<evidence type="ECO:0000259" key="12">
    <source>
        <dbReference type="PROSITE" id="PS50994"/>
    </source>
</evidence>
<organism evidence="13 14">
    <name type="scientific">Tenebrio molitor</name>
    <name type="common">Yellow mealworm beetle</name>
    <dbReference type="NCBI Taxonomy" id="7067"/>
    <lineage>
        <taxon>Eukaryota</taxon>
        <taxon>Metazoa</taxon>
        <taxon>Ecdysozoa</taxon>
        <taxon>Arthropoda</taxon>
        <taxon>Hexapoda</taxon>
        <taxon>Insecta</taxon>
        <taxon>Pterygota</taxon>
        <taxon>Neoptera</taxon>
        <taxon>Endopterygota</taxon>
        <taxon>Coleoptera</taxon>
        <taxon>Polyphaga</taxon>
        <taxon>Cucujiformia</taxon>
        <taxon>Tenebrionidae</taxon>
        <taxon>Tenebrio</taxon>
    </lineage>
</organism>
<dbReference type="PROSITE" id="PS50994">
    <property type="entry name" value="INTEGRASE"/>
    <property type="match status" value="2"/>
</dbReference>
<dbReference type="InterPro" id="IPR000477">
    <property type="entry name" value="RT_dom"/>
</dbReference>
<feature type="domain" description="Integrase catalytic" evidence="12">
    <location>
        <begin position="1280"/>
        <end position="1449"/>
    </location>
</feature>
<dbReference type="GO" id="GO:0006508">
    <property type="term" value="P:proteolysis"/>
    <property type="evidence" value="ECO:0007669"/>
    <property type="project" value="UniProtKB-KW"/>
</dbReference>
<dbReference type="Gene3D" id="3.30.70.270">
    <property type="match status" value="3"/>
</dbReference>
<dbReference type="InterPro" id="IPR050951">
    <property type="entry name" value="Retrovirus_Pol_polyprotein"/>
</dbReference>
<dbReference type="GO" id="GO:0008233">
    <property type="term" value="F:peptidase activity"/>
    <property type="evidence" value="ECO:0007669"/>
    <property type="project" value="UniProtKB-KW"/>
</dbReference>
<dbReference type="GO" id="GO:0003964">
    <property type="term" value="F:RNA-directed DNA polymerase activity"/>
    <property type="evidence" value="ECO:0007669"/>
    <property type="project" value="UniProtKB-KW"/>
</dbReference>
<dbReference type="PANTHER" id="PTHR37984:SF5">
    <property type="entry name" value="PROTEIN NYNRIN-LIKE"/>
    <property type="match status" value="1"/>
</dbReference>
<dbReference type="InterPro" id="IPR012337">
    <property type="entry name" value="RNaseH-like_sf"/>
</dbReference>
<dbReference type="Pfam" id="PF00078">
    <property type="entry name" value="RVT_1"/>
    <property type="match status" value="1"/>
</dbReference>
<keyword evidence="8" id="KW-0695">RNA-directed DNA polymerase</keyword>
<feature type="region of interest" description="Disordered" evidence="10">
    <location>
        <begin position="729"/>
        <end position="748"/>
    </location>
</feature>
<dbReference type="InterPro" id="IPR043128">
    <property type="entry name" value="Rev_trsase/Diguanyl_cyclase"/>
</dbReference>